<dbReference type="Pfam" id="PF00990">
    <property type="entry name" value="GGDEF"/>
    <property type="match status" value="1"/>
</dbReference>
<dbReference type="CDD" id="cd01949">
    <property type="entry name" value="GGDEF"/>
    <property type="match status" value="1"/>
</dbReference>
<dbReference type="Gene3D" id="3.30.70.270">
    <property type="match status" value="1"/>
</dbReference>
<dbReference type="SMART" id="SM00091">
    <property type="entry name" value="PAS"/>
    <property type="match status" value="1"/>
</dbReference>
<dbReference type="Pfam" id="PF13426">
    <property type="entry name" value="PAS_9"/>
    <property type="match status" value="1"/>
</dbReference>
<accession>A0A329MRW5</accession>
<dbReference type="Gene3D" id="3.20.20.450">
    <property type="entry name" value="EAL domain"/>
    <property type="match status" value="1"/>
</dbReference>
<dbReference type="PROSITE" id="PS50112">
    <property type="entry name" value="PAS"/>
    <property type="match status" value="1"/>
</dbReference>
<dbReference type="PANTHER" id="PTHR44757:SF2">
    <property type="entry name" value="BIOFILM ARCHITECTURE MAINTENANCE PROTEIN MBAA"/>
    <property type="match status" value="1"/>
</dbReference>
<reference evidence="6 7" key="1">
    <citation type="journal article" date="2009" name="Int. J. Syst. Evol. Microbiol.">
        <title>Paenibacillus contaminans sp. nov., isolated from a contaminated laboratory plate.</title>
        <authorList>
            <person name="Chou J.H."/>
            <person name="Lee J.H."/>
            <person name="Lin M.C."/>
            <person name="Chang P.S."/>
            <person name="Arun A.B."/>
            <person name="Young C.C."/>
            <person name="Chen W.M."/>
        </authorList>
    </citation>
    <scope>NUCLEOTIDE SEQUENCE [LARGE SCALE GENOMIC DNA]</scope>
    <source>
        <strain evidence="6 7">CKOBP-6</strain>
    </source>
</reference>
<sequence length="584" mass="66196">MPLDSQKPFGNHRRPYTSAEHKRIEKRLRDTEQLLHSLFAHNPNAIGVFTAGGNLVRSNSTAALLTGYSEQELLGKSFASFLAPDQISLGVYYFTRAANGSPRTFETVLLHKNGYRIEVNATSVPITDGRRINGFVVICQDISERKRNENRIRHMAYYDDMTGLPNRRYFIEKLSEALTSARKDKVAVFYTDIDRFKLVNDSFGHDYGNMLMLQLAERFTHCIAPSDLLARTEGDKFAIAYLDISGAEELRPRAEMIAKMLEQPFVVGGDSIHLSVSIGISLYSGTEEEDAETLMKYAEIALSRSKESGKNNYQVFNQAMKTGSLQKLKMESELRRALQNGEFELYYQPQMEVSSGKIVGMEALIRWMHPTRGIVPPREFIPVAEESGLIVPIGEWVIMEACRQNKKWQDEQLLHVPVSVNLSVRQFLQPSLKEKIANMLEITGLAPEYLDLEITESMTMDVDFATTNLLELKNLGVQISIDDFGTGYSSLSYLKKFPIDKLKIDYSFVRDIMSDPNDAAIVATIISMAHHLHLEVIAEGVETKEQLTFLDRNRCNHIQGYWFSPPVNSVQIEELLHSRRSEVS</sequence>
<dbReference type="Pfam" id="PF00563">
    <property type="entry name" value="EAL"/>
    <property type="match status" value="1"/>
</dbReference>
<feature type="domain" description="PAS" evidence="2">
    <location>
        <begin position="31"/>
        <end position="85"/>
    </location>
</feature>
<dbReference type="InterPro" id="IPR035919">
    <property type="entry name" value="EAL_sf"/>
</dbReference>
<evidence type="ECO:0000256" key="1">
    <source>
        <dbReference type="SAM" id="MobiDB-lite"/>
    </source>
</evidence>
<evidence type="ECO:0000259" key="3">
    <source>
        <dbReference type="PROSITE" id="PS50113"/>
    </source>
</evidence>
<dbReference type="SMART" id="SM00086">
    <property type="entry name" value="PAC"/>
    <property type="match status" value="1"/>
</dbReference>
<dbReference type="SUPFAM" id="SSF141868">
    <property type="entry name" value="EAL domain-like"/>
    <property type="match status" value="1"/>
</dbReference>
<dbReference type="InterPro" id="IPR043128">
    <property type="entry name" value="Rev_trsase/Diguanyl_cyclase"/>
</dbReference>
<dbReference type="InterPro" id="IPR035965">
    <property type="entry name" value="PAS-like_dom_sf"/>
</dbReference>
<dbReference type="InterPro" id="IPR052155">
    <property type="entry name" value="Biofilm_reg_signaling"/>
</dbReference>
<dbReference type="CDD" id="cd00130">
    <property type="entry name" value="PAS"/>
    <property type="match status" value="1"/>
</dbReference>
<dbReference type="FunFam" id="3.20.20.450:FF:000001">
    <property type="entry name" value="Cyclic di-GMP phosphodiesterase yahA"/>
    <property type="match status" value="1"/>
</dbReference>
<dbReference type="CDD" id="cd01948">
    <property type="entry name" value="EAL"/>
    <property type="match status" value="1"/>
</dbReference>
<dbReference type="OrthoDB" id="9759607at2"/>
<dbReference type="NCBIfam" id="TIGR00254">
    <property type="entry name" value="GGDEF"/>
    <property type="match status" value="1"/>
</dbReference>
<dbReference type="Gene3D" id="3.30.450.20">
    <property type="entry name" value="PAS domain"/>
    <property type="match status" value="1"/>
</dbReference>
<dbReference type="InterPro" id="IPR000014">
    <property type="entry name" value="PAS"/>
</dbReference>
<proteinExistence type="predicted"/>
<feature type="region of interest" description="Disordered" evidence="1">
    <location>
        <begin position="1"/>
        <end position="21"/>
    </location>
</feature>
<feature type="domain" description="EAL" evidence="4">
    <location>
        <begin position="327"/>
        <end position="580"/>
    </location>
</feature>
<dbReference type="InterPro" id="IPR000160">
    <property type="entry name" value="GGDEF_dom"/>
</dbReference>
<dbReference type="PANTHER" id="PTHR44757">
    <property type="entry name" value="DIGUANYLATE CYCLASE DGCP"/>
    <property type="match status" value="1"/>
</dbReference>
<organism evidence="6 7">
    <name type="scientific">Paenibacillus contaminans</name>
    <dbReference type="NCBI Taxonomy" id="450362"/>
    <lineage>
        <taxon>Bacteria</taxon>
        <taxon>Bacillati</taxon>
        <taxon>Bacillota</taxon>
        <taxon>Bacilli</taxon>
        <taxon>Bacillales</taxon>
        <taxon>Paenibacillaceae</taxon>
        <taxon>Paenibacillus</taxon>
    </lineage>
</organism>
<dbReference type="SMART" id="SM00052">
    <property type="entry name" value="EAL"/>
    <property type="match status" value="1"/>
</dbReference>
<dbReference type="NCBIfam" id="TIGR00229">
    <property type="entry name" value="sensory_box"/>
    <property type="match status" value="1"/>
</dbReference>
<dbReference type="InterPro" id="IPR000700">
    <property type="entry name" value="PAS-assoc_C"/>
</dbReference>
<dbReference type="EMBL" id="QMFB01000002">
    <property type="protein sequence ID" value="RAV22290.1"/>
    <property type="molecule type" value="Genomic_DNA"/>
</dbReference>
<dbReference type="InterPro" id="IPR001633">
    <property type="entry name" value="EAL_dom"/>
</dbReference>
<evidence type="ECO:0000259" key="4">
    <source>
        <dbReference type="PROSITE" id="PS50883"/>
    </source>
</evidence>
<dbReference type="InterPro" id="IPR001610">
    <property type="entry name" value="PAC"/>
</dbReference>
<dbReference type="AlphaFoldDB" id="A0A329MRW5"/>
<evidence type="ECO:0000259" key="5">
    <source>
        <dbReference type="PROSITE" id="PS50887"/>
    </source>
</evidence>
<gene>
    <name evidence="6" type="ORF">DQG23_04890</name>
</gene>
<keyword evidence="7" id="KW-1185">Reference proteome</keyword>
<feature type="domain" description="GGDEF" evidence="5">
    <location>
        <begin position="184"/>
        <end position="318"/>
    </location>
</feature>
<evidence type="ECO:0000313" key="6">
    <source>
        <dbReference type="EMBL" id="RAV22290.1"/>
    </source>
</evidence>
<comment type="caution">
    <text evidence="6">The sequence shown here is derived from an EMBL/GenBank/DDBJ whole genome shotgun (WGS) entry which is preliminary data.</text>
</comment>
<evidence type="ECO:0000313" key="7">
    <source>
        <dbReference type="Proteomes" id="UP000250369"/>
    </source>
</evidence>
<dbReference type="PROSITE" id="PS50883">
    <property type="entry name" value="EAL"/>
    <property type="match status" value="1"/>
</dbReference>
<feature type="domain" description="PAC" evidence="3">
    <location>
        <begin position="103"/>
        <end position="154"/>
    </location>
</feature>
<evidence type="ECO:0000259" key="2">
    <source>
        <dbReference type="PROSITE" id="PS50112"/>
    </source>
</evidence>
<dbReference type="PROSITE" id="PS50113">
    <property type="entry name" value="PAC"/>
    <property type="match status" value="1"/>
</dbReference>
<protein>
    <submittedName>
        <fullName evidence="6">Diguanylate cyclase</fullName>
    </submittedName>
</protein>
<dbReference type="SUPFAM" id="SSF55073">
    <property type="entry name" value="Nucleotide cyclase"/>
    <property type="match status" value="1"/>
</dbReference>
<name>A0A329MRW5_9BACL</name>
<dbReference type="PROSITE" id="PS50887">
    <property type="entry name" value="GGDEF"/>
    <property type="match status" value="1"/>
</dbReference>
<dbReference type="SUPFAM" id="SSF55785">
    <property type="entry name" value="PYP-like sensor domain (PAS domain)"/>
    <property type="match status" value="1"/>
</dbReference>
<dbReference type="Proteomes" id="UP000250369">
    <property type="component" value="Unassembled WGS sequence"/>
</dbReference>
<dbReference type="InterPro" id="IPR029787">
    <property type="entry name" value="Nucleotide_cyclase"/>
</dbReference>
<dbReference type="SMART" id="SM00267">
    <property type="entry name" value="GGDEF"/>
    <property type="match status" value="1"/>
</dbReference>